<dbReference type="RefSeq" id="WP_263712728.1">
    <property type="nucleotide sequence ID" value="NZ_JAOWKX010000006.1"/>
</dbReference>
<evidence type="ECO:0000256" key="1">
    <source>
        <dbReference type="ARBA" id="ARBA00006484"/>
    </source>
</evidence>
<sequence length="278" mass="29913">MRVEGLFSLQGKVIVITGAAGLLGRRHAEAVGIAGGIPVLLDKSEAALREAASYLESKNVPSFHCETLDITNEVDVSTCCEKVLSKFGHVDGLINNAANNPAVKENDDLDKDFSRLENFPLSQWQQDMNVGVTGAFLCAKYFGYAISKNPEGGTILNISSDLGLIAPDQRLYRKEGVSENNQPVKPVTYSVAKTALIGLTRYLATYWADKNVRSNVLCPGGVENGQGGTFIQHVSSRIPLGRMAKADEYQGTVIWLLSQAASYVNGSVISADGGRTTW</sequence>
<dbReference type="InterPro" id="IPR036291">
    <property type="entry name" value="NAD(P)-bd_dom_sf"/>
</dbReference>
<dbReference type="Gene3D" id="3.40.50.720">
    <property type="entry name" value="NAD(P)-binding Rossmann-like Domain"/>
    <property type="match status" value="1"/>
</dbReference>
<dbReference type="PRINTS" id="PR00081">
    <property type="entry name" value="GDHRDH"/>
</dbReference>
<dbReference type="InterPro" id="IPR002347">
    <property type="entry name" value="SDR_fam"/>
</dbReference>
<dbReference type="PANTHER" id="PTHR42760:SF133">
    <property type="entry name" value="3-OXOACYL-[ACYL-CARRIER-PROTEIN] REDUCTASE"/>
    <property type="match status" value="1"/>
</dbReference>
<reference evidence="3 4" key="1">
    <citation type="submission" date="2022-10" db="EMBL/GenBank/DDBJ databases">
        <title>Aestuariibacter sp. AA17 isolated from Montipora capitata coral fragment.</title>
        <authorList>
            <person name="Emsley S.A."/>
            <person name="Pfannmuller K.M."/>
            <person name="Loughran R.M."/>
            <person name="Shlafstein M."/>
            <person name="Papke E."/>
            <person name="Saw J.H."/>
            <person name="Ushijima B."/>
            <person name="Videau P."/>
        </authorList>
    </citation>
    <scope>NUCLEOTIDE SEQUENCE [LARGE SCALE GENOMIC DNA]</scope>
    <source>
        <strain evidence="3 4">AA17</strain>
    </source>
</reference>
<evidence type="ECO:0000313" key="3">
    <source>
        <dbReference type="EMBL" id="MCV2885436.1"/>
    </source>
</evidence>
<dbReference type="SUPFAM" id="SSF51735">
    <property type="entry name" value="NAD(P)-binding Rossmann-fold domains"/>
    <property type="match status" value="1"/>
</dbReference>
<evidence type="ECO:0000313" key="4">
    <source>
        <dbReference type="Proteomes" id="UP001652504"/>
    </source>
</evidence>
<evidence type="ECO:0000256" key="2">
    <source>
        <dbReference type="ARBA" id="ARBA00023002"/>
    </source>
</evidence>
<comment type="caution">
    <text evidence="3">The sequence shown here is derived from an EMBL/GenBank/DDBJ whole genome shotgun (WGS) entry which is preliminary data.</text>
</comment>
<dbReference type="PRINTS" id="PR00080">
    <property type="entry name" value="SDRFAMILY"/>
</dbReference>
<gene>
    <name evidence="3" type="ORF">OE749_12095</name>
</gene>
<dbReference type="EMBL" id="JAOWKX010000006">
    <property type="protein sequence ID" value="MCV2885436.1"/>
    <property type="molecule type" value="Genomic_DNA"/>
</dbReference>
<accession>A0ABT3AAV0</accession>
<keyword evidence="2" id="KW-0560">Oxidoreductase</keyword>
<protein>
    <submittedName>
        <fullName evidence="3">SDR family oxidoreductase</fullName>
    </submittedName>
</protein>
<comment type="similarity">
    <text evidence="1">Belongs to the short-chain dehydrogenases/reductases (SDR) family.</text>
</comment>
<dbReference type="PANTHER" id="PTHR42760">
    <property type="entry name" value="SHORT-CHAIN DEHYDROGENASES/REDUCTASES FAMILY MEMBER"/>
    <property type="match status" value="1"/>
</dbReference>
<name>A0ABT3AAV0_9ALTE</name>
<organism evidence="3 4">
    <name type="scientific">Fluctibacter corallii</name>
    <dbReference type="NCBI Taxonomy" id="2984329"/>
    <lineage>
        <taxon>Bacteria</taxon>
        <taxon>Pseudomonadati</taxon>
        <taxon>Pseudomonadota</taxon>
        <taxon>Gammaproteobacteria</taxon>
        <taxon>Alteromonadales</taxon>
        <taxon>Alteromonadaceae</taxon>
        <taxon>Fluctibacter</taxon>
    </lineage>
</organism>
<dbReference type="Proteomes" id="UP001652504">
    <property type="component" value="Unassembled WGS sequence"/>
</dbReference>
<dbReference type="Pfam" id="PF13561">
    <property type="entry name" value="adh_short_C2"/>
    <property type="match status" value="1"/>
</dbReference>
<keyword evidence="4" id="KW-1185">Reference proteome</keyword>
<proteinExistence type="inferred from homology"/>